<keyword evidence="2" id="KW-0812">Transmembrane</keyword>
<dbReference type="EMBL" id="HG529665">
    <property type="protein sequence ID" value="CDI55810.1"/>
    <property type="molecule type" value="Genomic_DNA"/>
</dbReference>
<accession>A0A077QZT0</accession>
<evidence type="ECO:0000256" key="2">
    <source>
        <dbReference type="SAM" id="Phobius"/>
    </source>
</evidence>
<sequence length="183" mass="19666">MTSSQGKLGGLFAQSKARRYLFAFLVIILGAVVGGSPLPRTSSADSGVGTQPVPPSSRTQTGGGPQPFMGPHPPNRIPPPENPVPKHRARPPAEKRSVIASFPVPNQLPRGIQKPRLVSGDDYLSGGPEKFNQPRPKDVGHHTSEKRSQVVAEPYFEERSSSNASANDGIPAKDFKFFVFGQF</sequence>
<feature type="transmembrane region" description="Helical" evidence="2">
    <location>
        <begin position="20"/>
        <end position="38"/>
    </location>
</feature>
<feature type="compositionally biased region" description="Pro residues" evidence="1">
    <location>
        <begin position="68"/>
        <end position="83"/>
    </location>
</feature>
<keyword evidence="2" id="KW-1133">Transmembrane helix</keyword>
<reference evidence="3" key="1">
    <citation type="journal article" date="2014" name="Genome Biol. Evol.">
        <title>Gene Loss Rather Than Gene Gain Is Associated with a Host Jump from Monocots to Dicots in the Smut Fungus Melanopsichium pennsylvanicum.</title>
        <authorList>
            <person name="Sharma R."/>
            <person name="Mishra B."/>
            <person name="Runge F."/>
            <person name="Thines M."/>
        </authorList>
    </citation>
    <scope>NUCLEOTIDE SEQUENCE</scope>
    <source>
        <strain evidence="3">4</strain>
    </source>
</reference>
<proteinExistence type="predicted"/>
<feature type="compositionally biased region" description="Basic and acidic residues" evidence="1">
    <location>
        <begin position="135"/>
        <end position="148"/>
    </location>
</feature>
<keyword evidence="2" id="KW-0472">Membrane</keyword>
<feature type="region of interest" description="Disordered" evidence="1">
    <location>
        <begin position="40"/>
        <end position="170"/>
    </location>
</feature>
<name>A0A077QZT0_9BASI</name>
<feature type="compositionally biased region" description="Polar residues" evidence="1">
    <location>
        <begin position="40"/>
        <end position="49"/>
    </location>
</feature>
<dbReference type="AlphaFoldDB" id="A0A077QZT0"/>
<protein>
    <submittedName>
        <fullName evidence="3">Uncharacterized protein</fullName>
    </submittedName>
</protein>
<evidence type="ECO:0000313" key="3">
    <source>
        <dbReference type="EMBL" id="CDI55810.1"/>
    </source>
</evidence>
<organism evidence="3">
    <name type="scientific">Melanopsichium pennsylvanicum 4</name>
    <dbReference type="NCBI Taxonomy" id="1398559"/>
    <lineage>
        <taxon>Eukaryota</taxon>
        <taxon>Fungi</taxon>
        <taxon>Dikarya</taxon>
        <taxon>Basidiomycota</taxon>
        <taxon>Ustilaginomycotina</taxon>
        <taxon>Ustilaginomycetes</taxon>
        <taxon>Ustilaginales</taxon>
        <taxon>Ustilaginaceae</taxon>
        <taxon>Melanopsichium</taxon>
    </lineage>
</organism>
<evidence type="ECO:0000256" key="1">
    <source>
        <dbReference type="SAM" id="MobiDB-lite"/>
    </source>
</evidence>